<accession>W5NMM1</accession>
<dbReference type="GO" id="GO:0160040">
    <property type="term" value="P:mitocytosis"/>
    <property type="evidence" value="ECO:0000318"/>
    <property type="project" value="GO_Central"/>
</dbReference>
<keyword evidence="1" id="KW-0732">Signal</keyword>
<organism evidence="2 3">
    <name type="scientific">Lepisosteus oculatus</name>
    <name type="common">Spotted gar</name>
    <dbReference type="NCBI Taxonomy" id="7918"/>
    <lineage>
        <taxon>Eukaryota</taxon>
        <taxon>Metazoa</taxon>
        <taxon>Chordata</taxon>
        <taxon>Craniata</taxon>
        <taxon>Vertebrata</taxon>
        <taxon>Euteleostomi</taxon>
        <taxon>Actinopterygii</taxon>
        <taxon>Neopterygii</taxon>
        <taxon>Holostei</taxon>
        <taxon>Semionotiformes</taxon>
        <taxon>Lepisosteidae</taxon>
        <taxon>Lepisosteus</taxon>
    </lineage>
</organism>
<dbReference type="AlphaFoldDB" id="W5NMM1"/>
<dbReference type="KEGG" id="loc:102694173"/>
<evidence type="ECO:0000256" key="1">
    <source>
        <dbReference type="SAM" id="SignalP"/>
    </source>
</evidence>
<dbReference type="Ensembl" id="ENSLOCT00000021918.1">
    <property type="protein sequence ID" value="ENSLOCP00000021880.1"/>
    <property type="gene ID" value="ENSLOCG00000017776.1"/>
</dbReference>
<dbReference type="Bgee" id="ENSLOCG00000017776">
    <property type="expression patterns" value="Expressed in brain and 10 other cell types or tissues"/>
</dbReference>
<dbReference type="GeneID" id="102694173"/>
<reference evidence="2" key="2">
    <citation type="submission" date="2025-08" db="UniProtKB">
        <authorList>
            <consortium name="Ensembl"/>
        </authorList>
    </citation>
    <scope>IDENTIFICATION</scope>
</reference>
<keyword evidence="3" id="KW-1185">Reference proteome</keyword>
<dbReference type="Proteomes" id="UP000018468">
    <property type="component" value="Linkage group LG17"/>
</dbReference>
<dbReference type="eggNOG" id="ENOG502S2I2">
    <property type="taxonomic scope" value="Eukaryota"/>
</dbReference>
<name>W5NMM1_LEPOC</name>
<evidence type="ECO:0000313" key="3">
    <source>
        <dbReference type="Proteomes" id="UP000018468"/>
    </source>
</evidence>
<protein>
    <submittedName>
        <fullName evidence="2">Exosomal polycystin 1 interacting protein</fullName>
    </submittedName>
</protein>
<sequence>MASVGLTFLLLISALCGRPAVAKHPNSTLLYDRNNSIRNCSCASEIQHCSHAQANILCSCRTIPRSSLNSVNVGLTYQGGLTVWVEDPWVLKDLVNHSCVQDLRLAACGSSPLPPEYLTLFDLKRLHIYNNAAGVRFPEQGLTITTLERSHEMSNIPPFQVSFLNVALLNGISLLKAYSVKNLPTIGEYFPNLPLPVSTEPAESQHCQVTFIY</sequence>
<dbReference type="HOGENOM" id="CLU_079917_0_0_1"/>
<dbReference type="PANTHER" id="PTHR35658">
    <property type="entry name" value="RCG58666, ISOFORM CRA_A"/>
    <property type="match status" value="1"/>
</dbReference>
<dbReference type="Pfam" id="PF15137">
    <property type="entry name" value="ECPIP"/>
    <property type="match status" value="1"/>
</dbReference>
<dbReference type="PANTHER" id="PTHR35658:SF1">
    <property type="entry name" value="CHROMOSOME 21 OPEN READING FRAME 62"/>
    <property type="match status" value="1"/>
</dbReference>
<dbReference type="InParanoid" id="W5NMM1"/>
<dbReference type="GO" id="GO:0140494">
    <property type="term" value="C:migrasome"/>
    <property type="evidence" value="ECO:0000318"/>
    <property type="project" value="GO_Central"/>
</dbReference>
<proteinExistence type="predicted"/>
<feature type="signal peptide" evidence="1">
    <location>
        <begin position="1"/>
        <end position="22"/>
    </location>
</feature>
<dbReference type="GeneTree" id="ENSGT00390000016499"/>
<dbReference type="InterPro" id="IPR029250">
    <property type="entry name" value="ECPIP"/>
</dbReference>
<dbReference type="OMA" id="SRWNSEM"/>
<dbReference type="OrthoDB" id="8434774at2759"/>
<reference evidence="3" key="1">
    <citation type="submission" date="2011-12" db="EMBL/GenBank/DDBJ databases">
        <title>The Draft Genome of Lepisosteus oculatus.</title>
        <authorList>
            <consortium name="The Broad Institute Genome Assembly &amp; Analysis Group"/>
            <consortium name="Computational R&amp;D Group"/>
            <consortium name="and Sequencing Platform"/>
            <person name="Di Palma F."/>
            <person name="Alfoldi J."/>
            <person name="Johnson J."/>
            <person name="Berlin A."/>
            <person name="Gnerre S."/>
            <person name="Jaffe D."/>
            <person name="MacCallum I."/>
            <person name="Young S."/>
            <person name="Walker B.J."/>
            <person name="Lander E.S."/>
            <person name="Lindblad-Toh K."/>
        </authorList>
    </citation>
    <scope>NUCLEOTIDE SEQUENCE [LARGE SCALE GENOMIC DNA]</scope>
</reference>
<evidence type="ECO:0000313" key="2">
    <source>
        <dbReference type="Ensembl" id="ENSLOCP00000021880.1"/>
    </source>
</evidence>
<feature type="chain" id="PRO_5004869985" evidence="1">
    <location>
        <begin position="23"/>
        <end position="213"/>
    </location>
</feature>
<reference evidence="2" key="3">
    <citation type="submission" date="2025-09" db="UniProtKB">
        <authorList>
            <consortium name="Ensembl"/>
        </authorList>
    </citation>
    <scope>IDENTIFICATION</scope>
</reference>
<dbReference type="EMBL" id="AHAT01033710">
    <property type="status" value="NOT_ANNOTATED_CDS"/>
    <property type="molecule type" value="Genomic_DNA"/>
</dbReference>